<proteinExistence type="predicted"/>
<sequence length="32" mass="4046">MRNELLVKSGWFEYPIEILIADKEWEWNFIKF</sequence>
<comment type="caution">
    <text evidence="1">The sequence shown here is derived from an EMBL/GenBank/DDBJ whole genome shotgun (WGS) entry which is preliminary data.</text>
</comment>
<evidence type="ECO:0000313" key="2">
    <source>
        <dbReference type="Proteomes" id="UP000272928"/>
    </source>
</evidence>
<gene>
    <name evidence="1" type="ORF">D8856_08445</name>
</gene>
<dbReference type="EMBL" id="RJNQ01000019">
    <property type="protein sequence ID" value="RSI76344.1"/>
    <property type="molecule type" value="Genomic_DNA"/>
</dbReference>
<organism evidence="1 2">
    <name type="scientific">Streptococcus mitis</name>
    <dbReference type="NCBI Taxonomy" id="28037"/>
    <lineage>
        <taxon>Bacteria</taxon>
        <taxon>Bacillati</taxon>
        <taxon>Bacillota</taxon>
        <taxon>Bacilli</taxon>
        <taxon>Lactobacillales</taxon>
        <taxon>Streptococcaceae</taxon>
        <taxon>Streptococcus</taxon>
        <taxon>Streptococcus mitis group</taxon>
    </lineage>
</organism>
<accession>A0A428CEG7</accession>
<name>A0A428CEG7_STRMT</name>
<reference evidence="1 2" key="1">
    <citation type="submission" date="2018-11" db="EMBL/GenBank/DDBJ databases">
        <title>Species Designations Belie Phenotypic and Genotypic Heterogeneity in Oral Streptococci.</title>
        <authorList>
            <person name="Velsko I."/>
        </authorList>
    </citation>
    <scope>NUCLEOTIDE SEQUENCE [LARGE SCALE GENOMIC DNA]</scope>
    <source>
        <strain evidence="1 2">BCA16</strain>
    </source>
</reference>
<evidence type="ECO:0000313" key="1">
    <source>
        <dbReference type="EMBL" id="RSI76344.1"/>
    </source>
</evidence>
<dbReference type="AlphaFoldDB" id="A0A428CEG7"/>
<protein>
    <submittedName>
        <fullName evidence="1">Uncharacterized protein</fullName>
    </submittedName>
</protein>
<dbReference type="Proteomes" id="UP000272928">
    <property type="component" value="Unassembled WGS sequence"/>
</dbReference>